<dbReference type="PANTHER" id="PTHR31236">
    <property type="entry name" value="BURP DOMAIN PROTEIN USPL1-LIKE"/>
    <property type="match status" value="1"/>
</dbReference>
<dbReference type="InterPro" id="IPR044816">
    <property type="entry name" value="BURP"/>
</dbReference>
<protein>
    <recommendedName>
        <fullName evidence="3">BURP domain-containing protein</fullName>
    </recommendedName>
</protein>
<evidence type="ECO:0000313" key="5">
    <source>
        <dbReference type="Proteomes" id="UP000324897"/>
    </source>
</evidence>
<dbReference type="Pfam" id="PF03181">
    <property type="entry name" value="BURP"/>
    <property type="match status" value="1"/>
</dbReference>
<dbReference type="InterPro" id="IPR004873">
    <property type="entry name" value="BURP_dom"/>
</dbReference>
<dbReference type="OrthoDB" id="678718at2759"/>
<dbReference type="EMBL" id="RWGY01000002">
    <property type="protein sequence ID" value="TVU49905.1"/>
    <property type="molecule type" value="Genomic_DNA"/>
</dbReference>
<sequence length="255" mass="26838">MHCPVPTCKLPMAMSLSLAAPLLLLVAAVIPSAYAAHREASVGSVLFAKSDLYPGSKMTLHFSRTGAVTLPRGHADSIPFSSAKIPEILSRLSVPAGSPAAADIRYTLAECEAPPTPGVVAQSCATSFESMFDFAASSLGTRDIHAMMTKLSKQDGATPRQAYTVESVRPLPVAGRDKVACHGVPYPYAVFACHTTTAALYMVTLAGVDGTKADALTACHLDASPTFFDEKLSAAPVGVPMCHFLSQDSKLWVRN</sequence>
<keyword evidence="5" id="KW-1185">Reference proteome</keyword>
<feature type="signal peptide" evidence="2">
    <location>
        <begin position="1"/>
        <end position="35"/>
    </location>
</feature>
<dbReference type="Proteomes" id="UP000324897">
    <property type="component" value="Chromosome 6"/>
</dbReference>
<feature type="chain" id="PRO_5023815008" description="BURP domain-containing protein" evidence="2">
    <location>
        <begin position="36"/>
        <end position="255"/>
    </location>
</feature>
<gene>
    <name evidence="4" type="ORF">EJB05_01247</name>
</gene>
<comment type="caution">
    <text evidence="4">The sequence shown here is derived from an EMBL/GenBank/DDBJ whole genome shotgun (WGS) entry which is preliminary data.</text>
</comment>
<keyword evidence="1 2" id="KW-0732">Signal</keyword>
<feature type="non-terminal residue" evidence="4">
    <location>
        <position position="1"/>
    </location>
</feature>
<evidence type="ECO:0000313" key="4">
    <source>
        <dbReference type="EMBL" id="TVU49905.1"/>
    </source>
</evidence>
<evidence type="ECO:0000256" key="1">
    <source>
        <dbReference type="ARBA" id="ARBA00022729"/>
    </source>
</evidence>
<feature type="domain" description="BURP" evidence="3">
    <location>
        <begin position="46"/>
        <end position="255"/>
    </location>
</feature>
<reference evidence="4 5" key="1">
    <citation type="journal article" date="2019" name="Sci. Rep.">
        <title>A high-quality genome of Eragrostis curvula grass provides insights into Poaceae evolution and supports new strategies to enhance forage quality.</title>
        <authorList>
            <person name="Carballo J."/>
            <person name="Santos B.A.C.M."/>
            <person name="Zappacosta D."/>
            <person name="Garbus I."/>
            <person name="Selva J.P."/>
            <person name="Gallo C.A."/>
            <person name="Diaz A."/>
            <person name="Albertini E."/>
            <person name="Caccamo M."/>
            <person name="Echenique V."/>
        </authorList>
    </citation>
    <scope>NUCLEOTIDE SEQUENCE [LARGE SCALE GENOMIC DNA]</scope>
    <source>
        <strain evidence="5">cv. Victoria</strain>
        <tissue evidence="4">Leaf</tissue>
    </source>
</reference>
<proteinExistence type="predicted"/>
<dbReference type="PROSITE" id="PS51277">
    <property type="entry name" value="BURP"/>
    <property type="match status" value="1"/>
</dbReference>
<dbReference type="AlphaFoldDB" id="A0A5J9WPU4"/>
<dbReference type="Gramene" id="TVU49905">
    <property type="protein sequence ID" value="TVU49905"/>
    <property type="gene ID" value="EJB05_01247"/>
</dbReference>
<evidence type="ECO:0000256" key="2">
    <source>
        <dbReference type="SAM" id="SignalP"/>
    </source>
</evidence>
<name>A0A5J9WPU4_9POAL</name>
<evidence type="ECO:0000259" key="3">
    <source>
        <dbReference type="PROSITE" id="PS51277"/>
    </source>
</evidence>
<dbReference type="SMART" id="SM01045">
    <property type="entry name" value="BURP"/>
    <property type="match status" value="1"/>
</dbReference>
<dbReference type="PANTHER" id="PTHR31236:SF31">
    <property type="entry name" value="BURP DOMAIN-CONTAINING PROTEIN 7"/>
    <property type="match status" value="1"/>
</dbReference>
<organism evidence="4 5">
    <name type="scientific">Eragrostis curvula</name>
    <name type="common">weeping love grass</name>
    <dbReference type="NCBI Taxonomy" id="38414"/>
    <lineage>
        <taxon>Eukaryota</taxon>
        <taxon>Viridiplantae</taxon>
        <taxon>Streptophyta</taxon>
        <taxon>Embryophyta</taxon>
        <taxon>Tracheophyta</taxon>
        <taxon>Spermatophyta</taxon>
        <taxon>Magnoliopsida</taxon>
        <taxon>Liliopsida</taxon>
        <taxon>Poales</taxon>
        <taxon>Poaceae</taxon>
        <taxon>PACMAD clade</taxon>
        <taxon>Chloridoideae</taxon>
        <taxon>Eragrostideae</taxon>
        <taxon>Eragrostidinae</taxon>
        <taxon>Eragrostis</taxon>
    </lineage>
</organism>
<accession>A0A5J9WPU4</accession>